<reference evidence="2 3" key="1">
    <citation type="submission" date="2014-03" db="EMBL/GenBank/DDBJ databases">
        <title>Genomics of Bifidobacteria.</title>
        <authorList>
            <person name="Ventura M."/>
            <person name="Milani C."/>
            <person name="Lugli G.A."/>
        </authorList>
    </citation>
    <scope>NUCLEOTIDE SEQUENCE [LARGE SCALE GENOMIC DNA]</scope>
    <source>
        <strain evidence="2 3">DSM 22766</strain>
    </source>
</reference>
<protein>
    <submittedName>
        <fullName evidence="2">Uncharacterized protein</fullName>
    </submittedName>
</protein>
<accession>A0A086YZW1</accession>
<dbReference type="STRING" id="1437605.AB656_01170"/>
<feature type="transmembrane region" description="Helical" evidence="1">
    <location>
        <begin position="12"/>
        <end position="31"/>
    </location>
</feature>
<dbReference type="Proteomes" id="UP000029015">
    <property type="component" value="Unassembled WGS sequence"/>
</dbReference>
<evidence type="ECO:0000313" key="2">
    <source>
        <dbReference type="EMBL" id="KFI39811.1"/>
    </source>
</evidence>
<proteinExistence type="predicted"/>
<organism evidence="2 3">
    <name type="scientific">Bifidobacterium actinocoloniiforme DSM 22766</name>
    <dbReference type="NCBI Taxonomy" id="1437605"/>
    <lineage>
        <taxon>Bacteria</taxon>
        <taxon>Bacillati</taxon>
        <taxon>Actinomycetota</taxon>
        <taxon>Actinomycetes</taxon>
        <taxon>Bifidobacteriales</taxon>
        <taxon>Bifidobacteriaceae</taxon>
        <taxon>Bifidobacterium</taxon>
    </lineage>
</organism>
<dbReference type="RefSeq" id="WP_033504593.1">
    <property type="nucleotide sequence ID" value="NZ_CP011786.1"/>
</dbReference>
<dbReference type="PATRIC" id="fig|1437605.7.peg.238"/>
<comment type="caution">
    <text evidence="2">The sequence shown here is derived from an EMBL/GenBank/DDBJ whole genome shotgun (WGS) entry which is preliminary data.</text>
</comment>
<name>A0A086YZW1_9BIFI</name>
<sequence>MRRVGGCSRWFWTVWDLLFALCDMFTAGRYFQEGAWGRMAEALTLAALMLAALAGTWWLSAPRRYCLARFEDGDHVITIWRERP</sequence>
<keyword evidence="3" id="KW-1185">Reference proteome</keyword>
<evidence type="ECO:0000313" key="3">
    <source>
        <dbReference type="Proteomes" id="UP000029015"/>
    </source>
</evidence>
<keyword evidence="1" id="KW-0812">Transmembrane</keyword>
<feature type="transmembrane region" description="Helical" evidence="1">
    <location>
        <begin position="43"/>
        <end position="60"/>
    </location>
</feature>
<dbReference type="EMBL" id="JGYK01000001">
    <property type="protein sequence ID" value="KFI39811.1"/>
    <property type="molecule type" value="Genomic_DNA"/>
</dbReference>
<dbReference type="AlphaFoldDB" id="A0A086YZW1"/>
<keyword evidence="1" id="KW-1133">Transmembrane helix</keyword>
<evidence type="ECO:0000256" key="1">
    <source>
        <dbReference type="SAM" id="Phobius"/>
    </source>
</evidence>
<gene>
    <name evidence="2" type="ORF">BACT_0511</name>
</gene>
<keyword evidence="1" id="KW-0472">Membrane</keyword>
<dbReference type="KEGG" id="bact:AB656_01170"/>